<organism evidence="3">
    <name type="scientific">Campylobacter corcagiensis</name>
    <dbReference type="NCBI Taxonomy" id="1448857"/>
    <lineage>
        <taxon>Bacteria</taxon>
        <taxon>Pseudomonadati</taxon>
        <taxon>Campylobacterota</taxon>
        <taxon>Epsilonproteobacteria</taxon>
        <taxon>Campylobacterales</taxon>
        <taxon>Campylobacteraceae</taxon>
        <taxon>Campylobacter</taxon>
    </lineage>
</organism>
<evidence type="ECO:0000313" key="3">
    <source>
        <dbReference type="EMBL" id="QKF65580.1"/>
    </source>
</evidence>
<dbReference type="AlphaFoldDB" id="A0A6M8MXS3"/>
<reference evidence="3" key="1">
    <citation type="submission" date="2020-05" db="EMBL/GenBank/DDBJ databases">
        <title>Complete genome sequencing of Campylobacter and Arcobacter type strains.</title>
        <authorList>
            <person name="Miller W.G."/>
            <person name="Yee E."/>
        </authorList>
    </citation>
    <scope>NUCLEOTIDE SEQUENCE [LARGE SCALE GENOMIC DNA]</scope>
    <source>
        <strain evidence="3">LMG 27932</strain>
        <plasmid evidence="3">pCCORG</plasmid>
    </source>
</reference>
<geneLocation type="plasmid" evidence="4 5">
    <name>pLMG-27932-1</name>
</geneLocation>
<dbReference type="InterPro" id="IPR010359">
    <property type="entry name" value="IrrE_HExxH"/>
</dbReference>
<evidence type="ECO:0000313" key="5">
    <source>
        <dbReference type="Proteomes" id="UP000594749"/>
    </source>
</evidence>
<dbReference type="KEGG" id="ccor:CCORG_a0044"/>
<dbReference type="Pfam" id="PF06114">
    <property type="entry name" value="Peptidase_M78"/>
    <property type="match status" value="1"/>
</dbReference>
<geneLocation type="plasmid" evidence="3">
    <name>pCCORG</name>
</geneLocation>
<feature type="region of interest" description="Disordered" evidence="1">
    <location>
        <begin position="457"/>
        <end position="486"/>
    </location>
</feature>
<keyword evidence="5" id="KW-1185">Reference proteome</keyword>
<feature type="domain" description="IrrE N-terminal-like" evidence="2">
    <location>
        <begin position="294"/>
        <end position="375"/>
    </location>
</feature>
<dbReference type="EMBL" id="CP063077">
    <property type="protein sequence ID" value="QOQ86512.1"/>
    <property type="molecule type" value="Genomic_DNA"/>
</dbReference>
<dbReference type="OrthoDB" id="7605626at2"/>
<dbReference type="Proteomes" id="UP000594749">
    <property type="component" value="Plasmid pLMG-27932-1"/>
</dbReference>
<keyword evidence="3" id="KW-0614">Plasmid</keyword>
<dbReference type="EMBL" id="CP053843">
    <property type="protein sequence ID" value="QKF65580.1"/>
    <property type="molecule type" value="Genomic_DNA"/>
</dbReference>
<name>A0A6M8MXS3_9BACT</name>
<reference evidence="4 5" key="2">
    <citation type="submission" date="2020-10" db="EMBL/GenBank/DDBJ databases">
        <title>Campylobacter and Helicobacter PacBio genomes.</title>
        <authorList>
            <person name="Lane C."/>
        </authorList>
    </citation>
    <scope>NUCLEOTIDE SEQUENCE [LARGE SCALE GENOMIC DNA]</scope>
    <source>
        <strain evidence="4 5">2016D-0077</strain>
        <plasmid evidence="4 5">pLMG-27932-1</plasmid>
    </source>
</reference>
<evidence type="ECO:0000256" key="1">
    <source>
        <dbReference type="SAM" id="MobiDB-lite"/>
    </source>
</evidence>
<protein>
    <submittedName>
        <fullName evidence="4">ImmA/IrrE family metallo-endopeptidase</fullName>
    </submittedName>
    <submittedName>
        <fullName evidence="3">IrrE N-terminal-like domain-containing protein</fullName>
    </submittedName>
</protein>
<dbReference type="Gene3D" id="1.10.10.2910">
    <property type="match status" value="1"/>
</dbReference>
<evidence type="ECO:0000259" key="2">
    <source>
        <dbReference type="Pfam" id="PF06114"/>
    </source>
</evidence>
<evidence type="ECO:0000313" key="4">
    <source>
        <dbReference type="EMBL" id="QOQ86512.1"/>
    </source>
</evidence>
<gene>
    <name evidence="3" type="ORF">CCORG_a0044</name>
    <name evidence="4" type="ORF">IMC76_00015</name>
</gene>
<dbReference type="RefSeq" id="WP_025803682.1">
    <property type="nucleotide sequence ID" value="NZ_CP053843.1"/>
</dbReference>
<proteinExistence type="predicted"/>
<accession>A0A6M8MXS3</accession>
<sequence length="486" mass="56724">MEEKDFKNWLISFIEENQINQNNTFSYRNKDGSNRKISVEQILDYVDNTDNEDIKLKFKESLEKGKEADNILGYMYNASRRFPIEEKVEVREKAEAKTDSWFKKNERIKELTTKAFERLEARMKDPVTAKAAVKTYNEFISQFKNLYNYSFNNNQLIFGQMQGRNMPYTGVIKSEKDWNSLNVEVDKNSKPLMIYVPLKSPVWETETITDENGKPKVIVKLDDDGKKIQKKDEDGKPQYTTSFRLSGKVFDVSQTDAFEKGYKKAINEDIDYIKTIDYTKSKLNIIANEISSAINVTINFQPIKEAQLGYYTYSGGEHKIFVDSSLSVEKQLSVLLHELGHRIIHKVDVDKRVYEDKETPKSLGRKEAEAESFAYVVGQQFGIDTPSGEYILPYIQGTDIKLKDIFEDVFKAVKHFNDRVQMKPMITSFIKYDNDIDNMKKLLDEYKEIDNSAIEDIKEEMKQKDNKENKQNDTKKTENKNKNRQR</sequence>